<dbReference type="RefSeq" id="WP_014202548.1">
    <property type="nucleotide sequence ID" value="NC_016599.1"/>
</dbReference>
<dbReference type="Pfam" id="PF18962">
    <property type="entry name" value="Por_Secre_tail"/>
    <property type="match status" value="1"/>
</dbReference>
<accession>G8R4S5</accession>
<dbReference type="NCBIfam" id="TIGR04183">
    <property type="entry name" value="Por_Secre_tail"/>
    <property type="match status" value="1"/>
</dbReference>
<dbReference type="Proteomes" id="UP000005631">
    <property type="component" value="Chromosome"/>
</dbReference>
<feature type="signal peptide" evidence="2">
    <location>
        <begin position="1"/>
        <end position="18"/>
    </location>
</feature>
<evidence type="ECO:0000256" key="2">
    <source>
        <dbReference type="SAM" id="SignalP"/>
    </source>
</evidence>
<protein>
    <submittedName>
        <fullName evidence="4">PKD domain protein</fullName>
    </submittedName>
</protein>
<evidence type="ECO:0000313" key="5">
    <source>
        <dbReference type="Proteomes" id="UP000005631"/>
    </source>
</evidence>
<organism evidence="4 5">
    <name type="scientific">Owenweeksia hongkongensis (strain DSM 17368 / CIP 108786 / JCM 12287 / NRRL B-23963 / UST20020801)</name>
    <dbReference type="NCBI Taxonomy" id="926562"/>
    <lineage>
        <taxon>Bacteria</taxon>
        <taxon>Pseudomonadati</taxon>
        <taxon>Bacteroidota</taxon>
        <taxon>Flavobacteriia</taxon>
        <taxon>Flavobacteriales</taxon>
        <taxon>Owenweeksiaceae</taxon>
        <taxon>Owenweeksia</taxon>
    </lineage>
</organism>
<sequence>MRTTLLFILSLFVIGASAQLNGTYTVGSAPSDFATLNDARDSIYFGGTSGPVTLLIKPGAYTTPMMWGSINPADTITIESQSGDTSNTSLVFSMIYECENIKIKNLKLIPVTNTNTVYTDKGSAIERCKNIIIDSCLIVGKLQRYHNIGFTISDCYGGLQISNNTFQRLKMGVVFSAYSYYNSKYHMGTKVISGNHFINIETALKFGGYFTDTTIIAHNRIDGGEVGIQMYYVSNSNRLELRSGLMLIDGNLITNPSIKAIFLDFMVLNAGNVVLRNNMLSGGYEHNHTFSTPGQSFVVSYVRTLEINATENVDLYNNSIWGGLVFANLGANTRIKNNAFYSDKQTIILYDIIPYIFENNSFFTPHGSDSIGFSTSNQQYLHFSDFSIYKYHVWKNPNFISQTDLHACSDALVGAGRNTGTLFDFDGESRSVTSPDIGADEFKNSNIAPCAFYAQTCTDSSSTLTFTDSSPRSTSSFWKFSDGTSYTSKSFSKTFSGQGTHTFKLISSNSYGRDSLESTVDFSSVVQQTISVQQNQVSIDTGYFYYQWYRDTIAISGATKYFYQASTPGHYGVQYENEFGCLVWAKNTPFLTQPELSLTQPRNIQLYPNPASSVVNLSSKDKSIKNVEVIDLYGKTLSHTELNAKTGLITVEDLPKGIYIFRVWLKDQNYPHDLKVEIL</sequence>
<dbReference type="AlphaFoldDB" id="G8R4S5"/>
<reference evidence="4 5" key="1">
    <citation type="journal article" date="2012" name="Stand. Genomic Sci.">
        <title>Genome sequence of the orange-pigmented seawater bacterium Owenweeksia hongkongensis type strain (UST20020801(T)).</title>
        <authorList>
            <person name="Riedel T."/>
            <person name="Held B."/>
            <person name="Nolan M."/>
            <person name="Lucas S."/>
            <person name="Lapidus A."/>
            <person name="Tice H."/>
            <person name="Del Rio T.G."/>
            <person name="Cheng J.F."/>
            <person name="Han C."/>
            <person name="Tapia R."/>
            <person name="Goodwin L.A."/>
            <person name="Pitluck S."/>
            <person name="Liolios K."/>
            <person name="Mavromatis K."/>
            <person name="Pagani I."/>
            <person name="Ivanova N."/>
            <person name="Mikhailova N."/>
            <person name="Pati A."/>
            <person name="Chen A."/>
            <person name="Palaniappan K."/>
            <person name="Rohde M."/>
            <person name="Tindall B.J."/>
            <person name="Detter J.C."/>
            <person name="Goker M."/>
            <person name="Woyke T."/>
            <person name="Bristow J."/>
            <person name="Eisen J.A."/>
            <person name="Markowitz V."/>
            <person name="Hugenholtz P."/>
            <person name="Klenk H.P."/>
            <person name="Kyrpides N.C."/>
        </authorList>
    </citation>
    <scope>NUCLEOTIDE SEQUENCE</scope>
    <source>
        <strain evidence="5">DSM 17368 / JCM 12287 / NRRL B-23963</strain>
    </source>
</reference>
<dbReference type="KEGG" id="oho:Oweho_2225"/>
<dbReference type="PROSITE" id="PS50093">
    <property type="entry name" value="PKD"/>
    <property type="match status" value="1"/>
</dbReference>
<dbReference type="InterPro" id="IPR013783">
    <property type="entry name" value="Ig-like_fold"/>
</dbReference>
<gene>
    <name evidence="4" type="ordered locus">Oweho_2225</name>
</gene>
<dbReference type="Gene3D" id="2.60.40.10">
    <property type="entry name" value="Immunoglobulins"/>
    <property type="match status" value="1"/>
</dbReference>
<dbReference type="InterPro" id="IPR026444">
    <property type="entry name" value="Secre_tail"/>
</dbReference>
<feature type="chain" id="PRO_5003515638" evidence="2">
    <location>
        <begin position="19"/>
        <end position="679"/>
    </location>
</feature>
<evidence type="ECO:0000259" key="3">
    <source>
        <dbReference type="PROSITE" id="PS50093"/>
    </source>
</evidence>
<evidence type="ECO:0000256" key="1">
    <source>
        <dbReference type="ARBA" id="ARBA00022729"/>
    </source>
</evidence>
<keyword evidence="5" id="KW-1185">Reference proteome</keyword>
<dbReference type="OrthoDB" id="1652165at2"/>
<dbReference type="InterPro" id="IPR000601">
    <property type="entry name" value="PKD_dom"/>
</dbReference>
<dbReference type="SUPFAM" id="SSF51126">
    <property type="entry name" value="Pectin lyase-like"/>
    <property type="match status" value="1"/>
</dbReference>
<dbReference type="HOGENOM" id="CLU_404829_0_0_10"/>
<feature type="domain" description="PKD" evidence="3">
    <location>
        <begin position="478"/>
        <end position="520"/>
    </location>
</feature>
<dbReference type="Pfam" id="PF18911">
    <property type="entry name" value="PKD_4"/>
    <property type="match status" value="1"/>
</dbReference>
<dbReference type="SUPFAM" id="SSF49299">
    <property type="entry name" value="PKD domain"/>
    <property type="match status" value="1"/>
</dbReference>
<dbReference type="EMBL" id="CP003156">
    <property type="protein sequence ID" value="AEV33199.1"/>
    <property type="molecule type" value="Genomic_DNA"/>
</dbReference>
<dbReference type="eggNOG" id="COG3291">
    <property type="taxonomic scope" value="Bacteria"/>
</dbReference>
<name>G8R4S5_OWEHD</name>
<dbReference type="InterPro" id="IPR011050">
    <property type="entry name" value="Pectin_lyase_fold/virulence"/>
</dbReference>
<dbReference type="STRING" id="926562.Oweho_2225"/>
<evidence type="ECO:0000313" key="4">
    <source>
        <dbReference type="EMBL" id="AEV33199.1"/>
    </source>
</evidence>
<dbReference type="InterPro" id="IPR035986">
    <property type="entry name" value="PKD_dom_sf"/>
</dbReference>
<proteinExistence type="predicted"/>
<keyword evidence="1 2" id="KW-0732">Signal</keyword>